<organism evidence="13 14">
    <name type="scientific">Sphingomonas sanxanigenens DSM 19645 = NX02</name>
    <dbReference type="NCBI Taxonomy" id="1123269"/>
    <lineage>
        <taxon>Bacteria</taxon>
        <taxon>Pseudomonadati</taxon>
        <taxon>Pseudomonadota</taxon>
        <taxon>Alphaproteobacteria</taxon>
        <taxon>Sphingomonadales</taxon>
        <taxon>Sphingomonadaceae</taxon>
        <taxon>Sphingomonas</taxon>
    </lineage>
</organism>
<dbReference type="PRINTS" id="PR00344">
    <property type="entry name" value="BCTRLSENSOR"/>
</dbReference>
<dbReference type="PROSITE" id="PS50885">
    <property type="entry name" value="HAMP"/>
    <property type="match status" value="1"/>
</dbReference>
<dbReference type="Pfam" id="PF00512">
    <property type="entry name" value="HisKA"/>
    <property type="match status" value="1"/>
</dbReference>
<dbReference type="CDD" id="cd00082">
    <property type="entry name" value="HisKA"/>
    <property type="match status" value="1"/>
</dbReference>
<dbReference type="InterPro" id="IPR003661">
    <property type="entry name" value="HisK_dim/P_dom"/>
</dbReference>
<keyword evidence="9" id="KW-0067">ATP-binding</keyword>
<gene>
    <name evidence="13" type="ORF">NX02_26510</name>
</gene>
<name>W0AG52_9SPHN</name>
<evidence type="ECO:0000256" key="1">
    <source>
        <dbReference type="ARBA" id="ARBA00000085"/>
    </source>
</evidence>
<dbReference type="Pfam" id="PF02518">
    <property type="entry name" value="HATPase_c"/>
    <property type="match status" value="1"/>
</dbReference>
<dbReference type="InterPro" id="IPR004358">
    <property type="entry name" value="Sig_transdc_His_kin-like_C"/>
</dbReference>
<dbReference type="AlphaFoldDB" id="W0AG52"/>
<evidence type="ECO:0000256" key="3">
    <source>
        <dbReference type="ARBA" id="ARBA00012438"/>
    </source>
</evidence>
<keyword evidence="14" id="KW-1185">Reference proteome</keyword>
<dbReference type="PANTHER" id="PTHR44936">
    <property type="entry name" value="SENSOR PROTEIN CREC"/>
    <property type="match status" value="1"/>
</dbReference>
<keyword evidence="4" id="KW-1003">Cell membrane</keyword>
<keyword evidence="6" id="KW-0808">Transferase</keyword>
<dbReference type="InterPro" id="IPR036890">
    <property type="entry name" value="HATPase_C_sf"/>
</dbReference>
<protein>
    <recommendedName>
        <fullName evidence="3">histidine kinase</fullName>
        <ecNumber evidence="3">2.7.13.3</ecNumber>
    </recommendedName>
</protein>
<accession>W0AG52</accession>
<evidence type="ECO:0000256" key="7">
    <source>
        <dbReference type="ARBA" id="ARBA00022741"/>
    </source>
</evidence>
<dbReference type="STRING" id="1123269.NX02_26510"/>
<proteinExistence type="predicted"/>
<dbReference type="PATRIC" id="fig|1123269.5.peg.5199"/>
<dbReference type="EMBL" id="CP006644">
    <property type="protein sequence ID" value="AHE56894.1"/>
    <property type="molecule type" value="Genomic_DNA"/>
</dbReference>
<dbReference type="InterPro" id="IPR050980">
    <property type="entry name" value="2C_sensor_his_kinase"/>
</dbReference>
<feature type="transmembrane region" description="Helical" evidence="10">
    <location>
        <begin position="251"/>
        <end position="269"/>
    </location>
</feature>
<dbReference type="SMART" id="SM00304">
    <property type="entry name" value="HAMP"/>
    <property type="match status" value="1"/>
</dbReference>
<evidence type="ECO:0000259" key="11">
    <source>
        <dbReference type="PROSITE" id="PS50109"/>
    </source>
</evidence>
<evidence type="ECO:0000259" key="12">
    <source>
        <dbReference type="PROSITE" id="PS50885"/>
    </source>
</evidence>
<feature type="domain" description="HAMP" evidence="12">
    <location>
        <begin position="271"/>
        <end position="324"/>
    </location>
</feature>
<keyword evidence="10" id="KW-0472">Membrane</keyword>
<dbReference type="Pfam" id="PF00672">
    <property type="entry name" value="HAMP"/>
    <property type="match status" value="1"/>
</dbReference>
<dbReference type="KEGG" id="ssan:NX02_26510"/>
<comment type="catalytic activity">
    <reaction evidence="1">
        <text>ATP + protein L-histidine = ADP + protein N-phospho-L-histidine.</text>
        <dbReference type="EC" id="2.7.13.3"/>
    </reaction>
</comment>
<evidence type="ECO:0000256" key="5">
    <source>
        <dbReference type="ARBA" id="ARBA00022553"/>
    </source>
</evidence>
<dbReference type="InterPro" id="IPR003660">
    <property type="entry name" value="HAMP_dom"/>
</dbReference>
<dbReference type="HOGENOM" id="CLU_000445_89_19_5"/>
<dbReference type="Proteomes" id="UP000018851">
    <property type="component" value="Chromosome"/>
</dbReference>
<evidence type="ECO:0000256" key="2">
    <source>
        <dbReference type="ARBA" id="ARBA00004651"/>
    </source>
</evidence>
<evidence type="ECO:0000313" key="14">
    <source>
        <dbReference type="Proteomes" id="UP000018851"/>
    </source>
</evidence>
<keyword evidence="10" id="KW-1133">Transmembrane helix</keyword>
<comment type="subcellular location">
    <subcellularLocation>
        <location evidence="2">Cell membrane</location>
        <topology evidence="2">Multi-pass membrane protein</topology>
    </subcellularLocation>
</comment>
<keyword evidence="5" id="KW-0597">Phosphoprotein</keyword>
<dbReference type="SUPFAM" id="SSF55874">
    <property type="entry name" value="ATPase domain of HSP90 chaperone/DNA topoisomerase II/histidine kinase"/>
    <property type="match status" value="1"/>
</dbReference>
<dbReference type="eggNOG" id="COG2205">
    <property type="taxonomic scope" value="Bacteria"/>
</dbReference>
<dbReference type="SUPFAM" id="SSF47384">
    <property type="entry name" value="Homodimeric domain of signal transducing histidine kinase"/>
    <property type="match status" value="1"/>
</dbReference>
<evidence type="ECO:0000256" key="8">
    <source>
        <dbReference type="ARBA" id="ARBA00022777"/>
    </source>
</evidence>
<dbReference type="InterPro" id="IPR005467">
    <property type="entry name" value="His_kinase_dom"/>
</dbReference>
<dbReference type="PROSITE" id="PS50109">
    <property type="entry name" value="HIS_KIN"/>
    <property type="match status" value="1"/>
</dbReference>
<dbReference type="EC" id="2.7.13.3" evidence="3"/>
<dbReference type="Gene3D" id="6.10.340.10">
    <property type="match status" value="1"/>
</dbReference>
<keyword evidence="10" id="KW-0812">Transmembrane</keyword>
<dbReference type="PANTHER" id="PTHR44936:SF10">
    <property type="entry name" value="SENSOR PROTEIN RSTB"/>
    <property type="match status" value="1"/>
</dbReference>
<dbReference type="SMART" id="SM00387">
    <property type="entry name" value="HATPase_c"/>
    <property type="match status" value="1"/>
</dbReference>
<dbReference type="RefSeq" id="WP_025294993.1">
    <property type="nucleotide sequence ID" value="NZ_CP006644.1"/>
</dbReference>
<keyword evidence="7" id="KW-0547">Nucleotide-binding</keyword>
<reference evidence="13 14" key="1">
    <citation type="submission" date="2013-07" db="EMBL/GenBank/DDBJ databases">
        <title>Completed genome of Sphingomonas sanxanigenens NX02.</title>
        <authorList>
            <person name="Ma T."/>
            <person name="Huang H."/>
            <person name="Wu M."/>
            <person name="Li X."/>
            <person name="Li G."/>
        </authorList>
    </citation>
    <scope>NUCLEOTIDE SEQUENCE [LARGE SCALE GENOMIC DNA]</scope>
    <source>
        <strain evidence="13 14">NX02</strain>
    </source>
</reference>
<feature type="domain" description="Histidine kinase" evidence="11">
    <location>
        <begin position="332"/>
        <end position="538"/>
    </location>
</feature>
<evidence type="ECO:0000256" key="4">
    <source>
        <dbReference type="ARBA" id="ARBA00022475"/>
    </source>
</evidence>
<dbReference type="InterPro" id="IPR003594">
    <property type="entry name" value="HATPase_dom"/>
</dbReference>
<dbReference type="GO" id="GO:0000155">
    <property type="term" value="F:phosphorelay sensor kinase activity"/>
    <property type="evidence" value="ECO:0007669"/>
    <property type="project" value="InterPro"/>
</dbReference>
<dbReference type="OrthoDB" id="9815202at2"/>
<keyword evidence="8" id="KW-0418">Kinase</keyword>
<dbReference type="Gene3D" id="3.30.565.10">
    <property type="entry name" value="Histidine kinase-like ATPase, C-terminal domain"/>
    <property type="match status" value="1"/>
</dbReference>
<dbReference type="InterPro" id="IPR036097">
    <property type="entry name" value="HisK_dim/P_sf"/>
</dbReference>
<evidence type="ECO:0000256" key="6">
    <source>
        <dbReference type="ARBA" id="ARBA00022679"/>
    </source>
</evidence>
<dbReference type="Gene3D" id="1.10.287.130">
    <property type="match status" value="1"/>
</dbReference>
<dbReference type="SMART" id="SM00388">
    <property type="entry name" value="HisKA"/>
    <property type="match status" value="1"/>
</dbReference>
<dbReference type="GO" id="GO:0005886">
    <property type="term" value="C:plasma membrane"/>
    <property type="evidence" value="ECO:0007669"/>
    <property type="project" value="UniProtKB-SubCell"/>
</dbReference>
<dbReference type="CDD" id="cd00075">
    <property type="entry name" value="HATPase"/>
    <property type="match status" value="1"/>
</dbReference>
<evidence type="ECO:0000313" key="13">
    <source>
        <dbReference type="EMBL" id="AHE56894.1"/>
    </source>
</evidence>
<evidence type="ECO:0000256" key="9">
    <source>
        <dbReference type="ARBA" id="ARBA00022840"/>
    </source>
</evidence>
<dbReference type="GO" id="GO:0005524">
    <property type="term" value="F:ATP binding"/>
    <property type="evidence" value="ECO:0007669"/>
    <property type="project" value="UniProtKB-KW"/>
</dbReference>
<sequence length="538" mass="57009">MIRAAKGWAKKRWPPIRLRLILLSVLLFAAALPGVGAVFLRVYENTLVRQTEAELIAQGAAIGAFTASRWPGASTEPASPPAVPVAASLSYDRRGLQTDYYRPEPLTIDLRSSRVLPERPRRRADAEPAPDAAAAAADVAASLRATSRTTLASIRLLDRAGVVAAGGPDRGIRLGDLPEVQAARAGRTLTLLRANAGYQPRYMGELLSRAAGIRVHHARPVIVDGKVVGVLLLSRSPRGLFVGIYQDRGKILLGIVLIFLVLLGLAGLLSRAIARPIEVLGQATREVAHGGGTVPDPPATAAIEIRALYADFAEMAAAIERRSRYLRDFAHAVSHEFKTPLAGIAGAIELLQDHQDTMSDADRQRFLANASADAQRLSLLVTRLLDLARADMARPGQDEAVALGPVLHRIADACTSATFAVHLAVDAHLPLAAIPEGAISAVLVSLVENSRQAGASEARIAATTLPRRLRIAVSDNGPGIPPGDRDRIFEPFFTSRRAGGGTGLGLPIARSLIQAARGEILLVDAEAGAAFEILVPQA</sequence>
<evidence type="ECO:0000256" key="10">
    <source>
        <dbReference type="SAM" id="Phobius"/>
    </source>
</evidence>